<dbReference type="AlphaFoldDB" id="A0A9W9MCC1"/>
<dbReference type="InterPro" id="IPR036259">
    <property type="entry name" value="MFS_trans_sf"/>
</dbReference>
<dbReference type="EMBL" id="JAPQKR010000014">
    <property type="protein sequence ID" value="KAJ5197891.1"/>
    <property type="molecule type" value="Genomic_DNA"/>
</dbReference>
<dbReference type="PANTHER" id="PTHR23508">
    <property type="entry name" value="CARBOXYLIC ACID TRANSPORTER PROTEIN HOMOLOG"/>
    <property type="match status" value="1"/>
</dbReference>
<sequence>MRNHMAAGWFYSPSQIVRHFSTRLSSLSPPKNMLRNPVAILQELTSHQWLMFAAGFLGWTWDSFDFFTVSMTIIEISEAFDVSYSDVSWV</sequence>
<keyword evidence="2" id="KW-0812">Transmembrane</keyword>
<protein>
    <recommendedName>
        <fullName evidence="7">Major facilitator superfamily (MFS) profile domain-containing protein</fullName>
    </recommendedName>
</protein>
<dbReference type="GeneID" id="83181371"/>
<comment type="subcellular location">
    <subcellularLocation>
        <location evidence="1">Membrane</location>
        <topology evidence="1">Multi-pass membrane protein</topology>
    </subcellularLocation>
</comment>
<organism evidence="5 6">
    <name type="scientific">Penicillium cinerascens</name>
    <dbReference type="NCBI Taxonomy" id="70096"/>
    <lineage>
        <taxon>Eukaryota</taxon>
        <taxon>Fungi</taxon>
        <taxon>Dikarya</taxon>
        <taxon>Ascomycota</taxon>
        <taxon>Pezizomycotina</taxon>
        <taxon>Eurotiomycetes</taxon>
        <taxon>Eurotiomycetidae</taxon>
        <taxon>Eurotiales</taxon>
        <taxon>Aspergillaceae</taxon>
        <taxon>Penicillium</taxon>
    </lineage>
</organism>
<evidence type="ECO:0000313" key="6">
    <source>
        <dbReference type="Proteomes" id="UP001150904"/>
    </source>
</evidence>
<keyword evidence="6" id="KW-1185">Reference proteome</keyword>
<keyword evidence="3" id="KW-1133">Transmembrane helix</keyword>
<dbReference type="RefSeq" id="XP_058306319.1">
    <property type="nucleotide sequence ID" value="XM_058454070.1"/>
</dbReference>
<dbReference type="SUPFAM" id="SSF103473">
    <property type="entry name" value="MFS general substrate transporter"/>
    <property type="match status" value="1"/>
</dbReference>
<accession>A0A9W9MCC1</accession>
<dbReference type="Proteomes" id="UP001150904">
    <property type="component" value="Unassembled WGS sequence"/>
</dbReference>
<evidence type="ECO:0000256" key="2">
    <source>
        <dbReference type="ARBA" id="ARBA00022692"/>
    </source>
</evidence>
<evidence type="ECO:0000256" key="4">
    <source>
        <dbReference type="ARBA" id="ARBA00023136"/>
    </source>
</evidence>
<keyword evidence="4" id="KW-0472">Membrane</keyword>
<reference evidence="5" key="1">
    <citation type="submission" date="2022-12" db="EMBL/GenBank/DDBJ databases">
        <authorList>
            <person name="Petersen C."/>
        </authorList>
    </citation>
    <scope>NUCLEOTIDE SEQUENCE</scope>
    <source>
        <strain evidence="5">IBT 15544</strain>
    </source>
</reference>
<proteinExistence type="predicted"/>
<evidence type="ECO:0000313" key="5">
    <source>
        <dbReference type="EMBL" id="KAJ5197891.1"/>
    </source>
</evidence>
<dbReference type="GO" id="GO:0005886">
    <property type="term" value="C:plasma membrane"/>
    <property type="evidence" value="ECO:0007669"/>
    <property type="project" value="TreeGrafter"/>
</dbReference>
<dbReference type="OrthoDB" id="5374715at2759"/>
<evidence type="ECO:0008006" key="7">
    <source>
        <dbReference type="Google" id="ProtNLM"/>
    </source>
</evidence>
<gene>
    <name evidence="5" type="ORF">N7498_007008</name>
</gene>
<name>A0A9W9MCC1_9EURO</name>
<reference evidence="5" key="2">
    <citation type="journal article" date="2023" name="IMA Fungus">
        <title>Comparative genomic study of the Penicillium genus elucidates a diverse pangenome and 15 lateral gene transfer events.</title>
        <authorList>
            <person name="Petersen C."/>
            <person name="Sorensen T."/>
            <person name="Nielsen M.R."/>
            <person name="Sondergaard T.E."/>
            <person name="Sorensen J.L."/>
            <person name="Fitzpatrick D.A."/>
            <person name="Frisvad J.C."/>
            <person name="Nielsen K.L."/>
        </authorList>
    </citation>
    <scope>NUCLEOTIDE SEQUENCE</scope>
    <source>
        <strain evidence="5">IBT 15544</strain>
    </source>
</reference>
<comment type="caution">
    <text evidence="5">The sequence shown here is derived from an EMBL/GenBank/DDBJ whole genome shotgun (WGS) entry which is preliminary data.</text>
</comment>
<dbReference type="GO" id="GO:0015355">
    <property type="term" value="F:secondary active monocarboxylate transmembrane transporter activity"/>
    <property type="evidence" value="ECO:0007669"/>
    <property type="project" value="TreeGrafter"/>
</dbReference>
<evidence type="ECO:0000256" key="1">
    <source>
        <dbReference type="ARBA" id="ARBA00004141"/>
    </source>
</evidence>
<dbReference type="PANTHER" id="PTHR23508:SF10">
    <property type="entry name" value="CARBOXYLIC ACID TRANSPORTER PROTEIN HOMOLOG"/>
    <property type="match status" value="1"/>
</dbReference>
<dbReference type="GO" id="GO:0035879">
    <property type="term" value="P:plasma membrane lactate transport"/>
    <property type="evidence" value="ECO:0007669"/>
    <property type="project" value="TreeGrafter"/>
</dbReference>
<evidence type="ECO:0000256" key="3">
    <source>
        <dbReference type="ARBA" id="ARBA00022989"/>
    </source>
</evidence>